<feature type="compositionally biased region" description="Acidic residues" evidence="3">
    <location>
        <begin position="95"/>
        <end position="107"/>
    </location>
</feature>
<accession>A0A5C5VV71</accession>
<gene>
    <name evidence="2 4" type="primary">rbfA</name>
    <name evidence="4" type="ORF">Pla111_28090</name>
</gene>
<dbReference type="GO" id="GO:0030490">
    <property type="term" value="P:maturation of SSU-rRNA"/>
    <property type="evidence" value="ECO:0007669"/>
    <property type="project" value="UniProtKB-UniRule"/>
</dbReference>
<reference evidence="4 5" key="1">
    <citation type="submission" date="2019-02" db="EMBL/GenBank/DDBJ databases">
        <title>Deep-cultivation of Planctomycetes and their phenomic and genomic characterization uncovers novel biology.</title>
        <authorList>
            <person name="Wiegand S."/>
            <person name="Jogler M."/>
            <person name="Boedeker C."/>
            <person name="Pinto D."/>
            <person name="Vollmers J."/>
            <person name="Rivas-Marin E."/>
            <person name="Kohn T."/>
            <person name="Peeters S.H."/>
            <person name="Heuer A."/>
            <person name="Rast P."/>
            <person name="Oberbeckmann S."/>
            <person name="Bunk B."/>
            <person name="Jeske O."/>
            <person name="Meyerdierks A."/>
            <person name="Storesund J.E."/>
            <person name="Kallscheuer N."/>
            <person name="Luecker S."/>
            <person name="Lage O.M."/>
            <person name="Pohl T."/>
            <person name="Merkel B.J."/>
            <person name="Hornburger P."/>
            <person name="Mueller R.-W."/>
            <person name="Bruemmer F."/>
            <person name="Labrenz M."/>
            <person name="Spormann A.M."/>
            <person name="Op Den Camp H."/>
            <person name="Overmann J."/>
            <person name="Amann R."/>
            <person name="Jetten M.S.M."/>
            <person name="Mascher T."/>
            <person name="Medema M.H."/>
            <person name="Devos D.P."/>
            <person name="Kaster A.-K."/>
            <person name="Ovreas L."/>
            <person name="Rohde M."/>
            <person name="Galperin M.Y."/>
            <person name="Jogler C."/>
        </authorList>
    </citation>
    <scope>NUCLEOTIDE SEQUENCE [LARGE SCALE GENOMIC DNA]</scope>
    <source>
        <strain evidence="4 5">Pla111</strain>
    </source>
</reference>
<evidence type="ECO:0000256" key="1">
    <source>
        <dbReference type="ARBA" id="ARBA00022517"/>
    </source>
</evidence>
<comment type="similarity">
    <text evidence="2">Belongs to the RbfA family.</text>
</comment>
<keyword evidence="5" id="KW-1185">Reference proteome</keyword>
<name>A0A5C5VV71_9BACT</name>
<evidence type="ECO:0000313" key="4">
    <source>
        <dbReference type="EMBL" id="TWT42504.1"/>
    </source>
</evidence>
<dbReference type="AlphaFoldDB" id="A0A5C5VV71"/>
<dbReference type="EMBL" id="SJPH01000007">
    <property type="protein sequence ID" value="TWT42504.1"/>
    <property type="molecule type" value="Genomic_DNA"/>
</dbReference>
<feature type="region of interest" description="Disordered" evidence="3">
    <location>
        <begin position="95"/>
        <end position="116"/>
    </location>
</feature>
<keyword evidence="2" id="KW-0963">Cytoplasm</keyword>
<dbReference type="PANTHER" id="PTHR33515">
    <property type="entry name" value="RIBOSOME-BINDING FACTOR A, CHLOROPLASTIC-RELATED"/>
    <property type="match status" value="1"/>
</dbReference>
<dbReference type="Pfam" id="PF02033">
    <property type="entry name" value="RBFA"/>
    <property type="match status" value="1"/>
</dbReference>
<keyword evidence="1 2" id="KW-0690">Ribosome biogenesis</keyword>
<dbReference type="GO" id="GO:0043024">
    <property type="term" value="F:ribosomal small subunit binding"/>
    <property type="evidence" value="ECO:0007669"/>
    <property type="project" value="TreeGrafter"/>
</dbReference>
<evidence type="ECO:0000256" key="2">
    <source>
        <dbReference type="HAMAP-Rule" id="MF_00003"/>
    </source>
</evidence>
<dbReference type="Gene3D" id="3.30.300.20">
    <property type="match status" value="1"/>
</dbReference>
<dbReference type="InterPro" id="IPR023799">
    <property type="entry name" value="RbfA_dom_sf"/>
</dbReference>
<comment type="subcellular location">
    <subcellularLocation>
        <location evidence="2">Cytoplasm</location>
    </subcellularLocation>
</comment>
<dbReference type="Proteomes" id="UP000318995">
    <property type="component" value="Unassembled WGS sequence"/>
</dbReference>
<dbReference type="GO" id="GO:0005829">
    <property type="term" value="C:cytosol"/>
    <property type="evidence" value="ECO:0007669"/>
    <property type="project" value="TreeGrafter"/>
</dbReference>
<sequence length="116" mass="12713">MAILTELRDPRIEHVTVTGVQVSGDMRSAKVRVSIMGDEKRQQLALRGLQSSAGFLQGRISDRIDTRYTPKLQFELDEGVKKSIAIAKMLSDVLPEEVASEEPDTDPDTAGTAEAE</sequence>
<protein>
    <recommendedName>
        <fullName evidence="2">Ribosome-binding factor A</fullName>
    </recommendedName>
</protein>
<dbReference type="NCBIfam" id="TIGR00082">
    <property type="entry name" value="rbfA"/>
    <property type="match status" value="1"/>
</dbReference>
<evidence type="ECO:0000256" key="3">
    <source>
        <dbReference type="SAM" id="MobiDB-lite"/>
    </source>
</evidence>
<dbReference type="SUPFAM" id="SSF89919">
    <property type="entry name" value="Ribosome-binding factor A, RbfA"/>
    <property type="match status" value="1"/>
</dbReference>
<dbReference type="HAMAP" id="MF_00003">
    <property type="entry name" value="RbfA"/>
    <property type="match status" value="1"/>
</dbReference>
<dbReference type="InterPro" id="IPR000238">
    <property type="entry name" value="RbfA"/>
</dbReference>
<dbReference type="InterPro" id="IPR015946">
    <property type="entry name" value="KH_dom-like_a/b"/>
</dbReference>
<organism evidence="4 5">
    <name type="scientific">Botrimarina hoheduenensis</name>
    <dbReference type="NCBI Taxonomy" id="2528000"/>
    <lineage>
        <taxon>Bacteria</taxon>
        <taxon>Pseudomonadati</taxon>
        <taxon>Planctomycetota</taxon>
        <taxon>Planctomycetia</taxon>
        <taxon>Pirellulales</taxon>
        <taxon>Lacipirellulaceae</taxon>
        <taxon>Botrimarina</taxon>
    </lineage>
</organism>
<proteinExistence type="inferred from homology"/>
<evidence type="ECO:0000313" key="5">
    <source>
        <dbReference type="Proteomes" id="UP000318995"/>
    </source>
</evidence>
<comment type="subunit">
    <text evidence="2">Monomer. Binds 30S ribosomal subunits, but not 50S ribosomal subunits or 70S ribosomes.</text>
</comment>
<comment type="caution">
    <text evidence="4">The sequence shown here is derived from an EMBL/GenBank/DDBJ whole genome shotgun (WGS) entry which is preliminary data.</text>
</comment>
<dbReference type="PANTHER" id="PTHR33515:SF1">
    <property type="entry name" value="RIBOSOME-BINDING FACTOR A, CHLOROPLASTIC-RELATED"/>
    <property type="match status" value="1"/>
</dbReference>
<comment type="function">
    <text evidence="2">One of several proteins that assist in the late maturation steps of the functional core of the 30S ribosomal subunit. Associates with free 30S ribosomal subunits (but not with 30S subunits that are part of 70S ribosomes or polysomes). Required for efficient processing of 16S rRNA. May interact with the 5'-terminal helix region of 16S rRNA.</text>
</comment>